<dbReference type="AlphaFoldDB" id="A0A0A9YP55"/>
<dbReference type="EC" id="2.7.7.49" evidence="1"/>
<evidence type="ECO:0000256" key="1">
    <source>
        <dbReference type="ARBA" id="ARBA00012493"/>
    </source>
</evidence>
<dbReference type="FunFam" id="3.30.70.270:FF:000020">
    <property type="entry name" value="Transposon Tf2-6 polyprotein-like Protein"/>
    <property type="match status" value="1"/>
</dbReference>
<dbReference type="PANTHER" id="PTHR33064:SF37">
    <property type="entry name" value="RIBONUCLEASE H"/>
    <property type="match status" value="1"/>
</dbReference>
<feature type="region of interest" description="Disordered" evidence="2">
    <location>
        <begin position="1"/>
        <end position="20"/>
    </location>
</feature>
<dbReference type="SUPFAM" id="SSF56672">
    <property type="entry name" value="DNA/RNA polymerases"/>
    <property type="match status" value="1"/>
</dbReference>
<dbReference type="Pfam" id="PF17919">
    <property type="entry name" value="RT_RNaseH_2"/>
    <property type="match status" value="1"/>
</dbReference>
<accession>A0A0A9YP55</accession>
<dbReference type="InterPro" id="IPR051320">
    <property type="entry name" value="Viral_Replic_Matur_Polypro"/>
</dbReference>
<dbReference type="InterPro" id="IPR043128">
    <property type="entry name" value="Rev_trsase/Diguanyl_cyclase"/>
</dbReference>
<name>A0A0A9YP55_LYGHE</name>
<gene>
    <name evidence="4" type="primary">pol_519</name>
    <name evidence="4" type="ORF">CM83_8825</name>
</gene>
<dbReference type="PANTHER" id="PTHR33064">
    <property type="entry name" value="POL PROTEIN"/>
    <property type="match status" value="1"/>
</dbReference>
<protein>
    <recommendedName>
        <fullName evidence="1">RNA-directed DNA polymerase</fullName>
        <ecNumber evidence="1">2.7.7.49</ecNumber>
    </recommendedName>
</protein>
<dbReference type="InterPro" id="IPR043502">
    <property type="entry name" value="DNA/RNA_pol_sf"/>
</dbReference>
<reference evidence="4" key="1">
    <citation type="journal article" date="2014" name="PLoS ONE">
        <title>Transcriptome-Based Identification of ABC Transporters in the Western Tarnished Plant Bug Lygus hesperus.</title>
        <authorList>
            <person name="Hull J.J."/>
            <person name="Chaney K."/>
            <person name="Geib S.M."/>
            <person name="Fabrick J.A."/>
            <person name="Brent C.S."/>
            <person name="Walsh D."/>
            <person name="Lavine L.C."/>
        </authorList>
    </citation>
    <scope>NUCLEOTIDE SEQUENCE</scope>
</reference>
<feature type="non-terminal residue" evidence="4">
    <location>
        <position position="1"/>
    </location>
</feature>
<dbReference type="InterPro" id="IPR041577">
    <property type="entry name" value="RT_RNaseH_2"/>
</dbReference>
<organism evidence="4">
    <name type="scientific">Lygus hesperus</name>
    <name type="common">Western plant bug</name>
    <dbReference type="NCBI Taxonomy" id="30085"/>
    <lineage>
        <taxon>Eukaryota</taxon>
        <taxon>Metazoa</taxon>
        <taxon>Ecdysozoa</taxon>
        <taxon>Arthropoda</taxon>
        <taxon>Hexapoda</taxon>
        <taxon>Insecta</taxon>
        <taxon>Pterygota</taxon>
        <taxon>Neoptera</taxon>
        <taxon>Paraneoptera</taxon>
        <taxon>Hemiptera</taxon>
        <taxon>Heteroptera</taxon>
        <taxon>Panheteroptera</taxon>
        <taxon>Cimicomorpha</taxon>
        <taxon>Miridae</taxon>
        <taxon>Mirini</taxon>
        <taxon>Lygus</taxon>
    </lineage>
</organism>
<feature type="domain" description="Reverse transcriptase/retrotransposon-derived protein RNase H-like" evidence="3">
    <location>
        <begin position="123"/>
        <end position="160"/>
    </location>
</feature>
<sequence length="171" mass="19774">GGTWSGKGLALRRRPEEGPGVNGVLVDSPRTYLPVLHSFPQIYIFFCLYLGHSITPDEVKTNPQKTEAISKYEYSIPKTPKEIKRFLGLLRYYRKFIKDFAQITKPLTQRLKKGSIINIHDPDYIECFEKCKLLLMNNPILQYPHYSKPFHLTTDASNVTSCCHQWCCQYA</sequence>
<evidence type="ECO:0000259" key="3">
    <source>
        <dbReference type="Pfam" id="PF17919"/>
    </source>
</evidence>
<dbReference type="Gene3D" id="3.30.70.270">
    <property type="match status" value="1"/>
</dbReference>
<proteinExistence type="predicted"/>
<reference evidence="4" key="2">
    <citation type="submission" date="2014-07" db="EMBL/GenBank/DDBJ databases">
        <authorList>
            <person name="Hull J."/>
        </authorList>
    </citation>
    <scope>NUCLEOTIDE SEQUENCE</scope>
</reference>
<dbReference type="EMBL" id="GBHO01012299">
    <property type="protein sequence ID" value="JAG31305.1"/>
    <property type="molecule type" value="Transcribed_RNA"/>
</dbReference>
<dbReference type="GO" id="GO:0003964">
    <property type="term" value="F:RNA-directed DNA polymerase activity"/>
    <property type="evidence" value="ECO:0007669"/>
    <property type="project" value="UniProtKB-EC"/>
</dbReference>
<evidence type="ECO:0000313" key="4">
    <source>
        <dbReference type="EMBL" id="JAG31305.1"/>
    </source>
</evidence>
<evidence type="ECO:0000256" key="2">
    <source>
        <dbReference type="SAM" id="MobiDB-lite"/>
    </source>
</evidence>